<dbReference type="EMBL" id="BPUS01000004">
    <property type="protein sequence ID" value="GJH25715.1"/>
    <property type="molecule type" value="Genomic_DNA"/>
</dbReference>
<protein>
    <submittedName>
        <fullName evidence="1">Glycosyltransferase</fullName>
    </submittedName>
</protein>
<dbReference type="PANTHER" id="PTHR45947:SF3">
    <property type="entry name" value="SULFOQUINOVOSYL TRANSFERASE SQD2"/>
    <property type="match status" value="1"/>
</dbReference>
<accession>A0AA37IG71</accession>
<dbReference type="SUPFAM" id="SSF53756">
    <property type="entry name" value="UDP-Glycosyltransferase/glycogen phosphorylase"/>
    <property type="match status" value="1"/>
</dbReference>
<evidence type="ECO:0000313" key="2">
    <source>
        <dbReference type="Proteomes" id="UP001055111"/>
    </source>
</evidence>
<dbReference type="InterPro" id="IPR050194">
    <property type="entry name" value="Glycosyltransferase_grp1"/>
</dbReference>
<proteinExistence type="predicted"/>
<dbReference type="AlphaFoldDB" id="A0AA37IG71"/>
<comment type="caution">
    <text evidence="1">The sequence shown here is derived from an EMBL/GenBank/DDBJ whole genome shotgun (WGS) entry which is preliminary data.</text>
</comment>
<dbReference type="RefSeq" id="WP_238212322.1">
    <property type="nucleotide sequence ID" value="NZ_BPUS01000004.1"/>
</dbReference>
<reference evidence="1" key="1">
    <citation type="submission" date="2022-09" db="EMBL/GenBank/DDBJ databases">
        <title>Isolation and characterization of 3-chlorobenzoate degrading bacteria from soils in Shizuoka.</title>
        <authorList>
            <person name="Ifat A."/>
            <person name="Ogawa N."/>
            <person name="Kimbara K."/>
            <person name="Moriuchi R."/>
            <person name="Dohra H."/>
            <person name="Shintani M."/>
        </authorList>
    </citation>
    <scope>NUCLEOTIDE SEQUENCE</scope>
    <source>
        <strain evidence="1">19CS4-2</strain>
    </source>
</reference>
<sequence length="388" mass="43227">MLVFIAPYSAANRESNRDLGAARKLEFFLTLATQLTRDVVLVNTAHEEEAYLPREVRDARVGDAHIREITLRRYPARPVGKMLNLFEVAAVSREILKFGNPDVVWIYNPYAFESMLARVLTKRSGARLVLEFEDWLFSRRRWHPKPMLDFIAWRFLLPAPTLCLAVNEYLSIREHRRSGCPVVLCPGVVSDGLLETCGRRLPFSRAKGERTVIGYFGGLSAEKGADVVLDLIRLSNGRFTFHVCGTGPLASEFAALSAENHSVHFHGRVDETTLLSLISDCDVLVNLHASIEKMSNGVFPFKVIEYVASGRLVISTDLPAISVKEIHEAICFAKPEAASIVDALGSAEEIYLRKRTKIEQAIAATSGLLTQGAFRRTLSSILAERATR</sequence>
<dbReference type="Proteomes" id="UP001055111">
    <property type="component" value="Unassembled WGS sequence"/>
</dbReference>
<gene>
    <name evidence="1" type="ORF">CBA19CS42_14385</name>
</gene>
<name>A0AA37IG71_9BURK</name>
<dbReference type="Pfam" id="PF13692">
    <property type="entry name" value="Glyco_trans_1_4"/>
    <property type="match status" value="1"/>
</dbReference>
<organism evidence="1 2">
    <name type="scientific">Caballeronia novacaledonica</name>
    <dbReference type="NCBI Taxonomy" id="1544861"/>
    <lineage>
        <taxon>Bacteria</taxon>
        <taxon>Pseudomonadati</taxon>
        <taxon>Pseudomonadota</taxon>
        <taxon>Betaproteobacteria</taxon>
        <taxon>Burkholderiales</taxon>
        <taxon>Burkholderiaceae</taxon>
        <taxon>Caballeronia</taxon>
    </lineage>
</organism>
<dbReference type="Gene3D" id="3.40.50.2000">
    <property type="entry name" value="Glycogen Phosphorylase B"/>
    <property type="match status" value="1"/>
</dbReference>
<dbReference type="GO" id="GO:0016757">
    <property type="term" value="F:glycosyltransferase activity"/>
    <property type="evidence" value="ECO:0007669"/>
    <property type="project" value="TreeGrafter"/>
</dbReference>
<evidence type="ECO:0000313" key="1">
    <source>
        <dbReference type="EMBL" id="GJH25715.1"/>
    </source>
</evidence>
<dbReference type="PANTHER" id="PTHR45947">
    <property type="entry name" value="SULFOQUINOVOSYL TRANSFERASE SQD2"/>
    <property type="match status" value="1"/>
</dbReference>